<reference evidence="3" key="2">
    <citation type="submission" date="2020-04" db="EMBL/GenBank/DDBJ databases">
        <authorList>
            <consortium name="NCBI Genome Project"/>
        </authorList>
    </citation>
    <scope>NUCLEOTIDE SEQUENCE</scope>
    <source>
        <strain evidence="3">CBS 342.82</strain>
    </source>
</reference>
<dbReference type="AlphaFoldDB" id="A0A6J3MD66"/>
<organism evidence="3">
    <name type="scientific">Dissoconium aciculare CBS 342.82</name>
    <dbReference type="NCBI Taxonomy" id="1314786"/>
    <lineage>
        <taxon>Eukaryota</taxon>
        <taxon>Fungi</taxon>
        <taxon>Dikarya</taxon>
        <taxon>Ascomycota</taxon>
        <taxon>Pezizomycotina</taxon>
        <taxon>Dothideomycetes</taxon>
        <taxon>Dothideomycetidae</taxon>
        <taxon>Mycosphaerellales</taxon>
        <taxon>Dissoconiaceae</taxon>
        <taxon>Dissoconium</taxon>
    </lineage>
</organism>
<feature type="region of interest" description="Disordered" evidence="1">
    <location>
        <begin position="219"/>
        <end position="257"/>
    </location>
</feature>
<feature type="compositionally biased region" description="Low complexity" evidence="1">
    <location>
        <begin position="238"/>
        <end position="257"/>
    </location>
</feature>
<proteinExistence type="predicted"/>
<protein>
    <submittedName>
        <fullName evidence="3">Uncharacterized protein</fullName>
    </submittedName>
</protein>
<name>A0A6J3MD66_9PEZI</name>
<dbReference type="GeneID" id="54356937"/>
<evidence type="ECO:0000313" key="2">
    <source>
        <dbReference type="Proteomes" id="UP000504637"/>
    </source>
</evidence>
<dbReference type="PANTHER" id="PTHR14312">
    <property type="entry name" value="CREB/ATF BZIP TRANSCRIPTION FACTOR"/>
    <property type="match status" value="1"/>
</dbReference>
<dbReference type="PANTHER" id="PTHR14312:SF1">
    <property type="entry name" value="BASIC-LEUCINE ZIPPER TRANSCRIPTION FACTOR A"/>
    <property type="match status" value="1"/>
</dbReference>
<dbReference type="RefSeq" id="XP_033461823.1">
    <property type="nucleotide sequence ID" value="XM_033599138.1"/>
</dbReference>
<reference evidence="3" key="1">
    <citation type="submission" date="2020-01" db="EMBL/GenBank/DDBJ databases">
        <authorList>
            <consortium name="DOE Joint Genome Institute"/>
            <person name="Haridas S."/>
            <person name="Albert R."/>
            <person name="Binder M."/>
            <person name="Bloem J."/>
            <person name="Labutti K."/>
            <person name="Salamov A."/>
            <person name="Andreopoulos B."/>
            <person name="Baker S.E."/>
            <person name="Barry K."/>
            <person name="Bills G."/>
            <person name="Bluhm B.H."/>
            <person name="Cannon C."/>
            <person name="Castanera R."/>
            <person name="Culley D.E."/>
            <person name="Daum C."/>
            <person name="Ezra D."/>
            <person name="Gonzalez J.B."/>
            <person name="Henrissat B."/>
            <person name="Kuo A."/>
            <person name="Liang C."/>
            <person name="Lipzen A."/>
            <person name="Lutzoni F."/>
            <person name="Magnuson J."/>
            <person name="Mondo S."/>
            <person name="Nolan M."/>
            <person name="Ohm R."/>
            <person name="Pangilinan J."/>
            <person name="Park H.-J."/>
            <person name="Ramirez L."/>
            <person name="Alfaro M."/>
            <person name="Sun H."/>
            <person name="Tritt A."/>
            <person name="Yoshinaga Y."/>
            <person name="Zwiers L.-H."/>
            <person name="Turgeon B.G."/>
            <person name="Goodwin S.B."/>
            <person name="Spatafora J.W."/>
            <person name="Crous P.W."/>
            <person name="Grigoriev I.V."/>
        </authorList>
    </citation>
    <scope>NUCLEOTIDE SEQUENCE</scope>
    <source>
        <strain evidence="3">CBS 342.82</strain>
    </source>
</reference>
<accession>A0A6J3MD66</accession>
<gene>
    <name evidence="3" type="ORF">K489DRAFT_141225</name>
</gene>
<dbReference type="GO" id="GO:0005634">
    <property type="term" value="C:nucleus"/>
    <property type="evidence" value="ECO:0007669"/>
    <property type="project" value="TreeGrafter"/>
</dbReference>
<sequence>MSLPQAMAAVPDKPATPLVAAPTPTKVSKTWVSDYQRGYIAGLTRHTNFTIGKIAECSGVPKSTTARIIKDVRANGVSKRPAKPTGRPTNAARAAKKAAAEAAAAEATVNGPDSTTLGDIDANEADADADGDADAHADESEVTEPMGMAVDPSITNPAHHVMAGVAMAQNPHLHPSLQSAHHQALLQQQQQQQQLQQQQQQQQQQQLQQQQQQQLQQQQQQQQMRNMPGVVNGRNPGMNNYQQNNAPNAYMTGNPNGPGNNLLAGALRNGL</sequence>
<evidence type="ECO:0000313" key="3">
    <source>
        <dbReference type="RefSeq" id="XP_033461823.1"/>
    </source>
</evidence>
<evidence type="ECO:0000256" key="1">
    <source>
        <dbReference type="SAM" id="MobiDB-lite"/>
    </source>
</evidence>
<keyword evidence="2" id="KW-1185">Reference proteome</keyword>
<feature type="compositionally biased region" description="Acidic residues" evidence="1">
    <location>
        <begin position="121"/>
        <end position="132"/>
    </location>
</feature>
<dbReference type="Proteomes" id="UP000504637">
    <property type="component" value="Unplaced"/>
</dbReference>
<dbReference type="GO" id="GO:0043565">
    <property type="term" value="F:sequence-specific DNA binding"/>
    <property type="evidence" value="ECO:0007669"/>
    <property type="project" value="TreeGrafter"/>
</dbReference>
<dbReference type="GO" id="GO:0010468">
    <property type="term" value="P:regulation of gene expression"/>
    <property type="evidence" value="ECO:0007669"/>
    <property type="project" value="TreeGrafter"/>
</dbReference>
<reference evidence="3" key="3">
    <citation type="submission" date="2025-08" db="UniProtKB">
        <authorList>
            <consortium name="RefSeq"/>
        </authorList>
    </citation>
    <scope>IDENTIFICATION</scope>
    <source>
        <strain evidence="3">CBS 342.82</strain>
    </source>
</reference>
<feature type="region of interest" description="Disordered" evidence="1">
    <location>
        <begin position="74"/>
        <end position="155"/>
    </location>
</feature>